<dbReference type="Proteomes" id="UP001596915">
    <property type="component" value="Unassembled WGS sequence"/>
</dbReference>
<keyword evidence="2" id="KW-1185">Reference proteome</keyword>
<dbReference type="Pfam" id="PF14431">
    <property type="entry name" value="YwqJ-deaminase"/>
    <property type="match status" value="1"/>
</dbReference>
<name>A0ABW2WU96_9ACTN</name>
<reference evidence="2" key="1">
    <citation type="journal article" date="2019" name="Int. J. Syst. Evol. Microbiol.">
        <title>The Global Catalogue of Microorganisms (GCM) 10K type strain sequencing project: providing services to taxonomists for standard genome sequencing and annotation.</title>
        <authorList>
            <consortium name="The Broad Institute Genomics Platform"/>
            <consortium name="The Broad Institute Genome Sequencing Center for Infectious Disease"/>
            <person name="Wu L."/>
            <person name="Ma J."/>
        </authorList>
    </citation>
    <scope>NUCLEOTIDE SEQUENCE [LARGE SCALE GENOMIC DNA]</scope>
    <source>
        <strain evidence="2">JCM 12607</strain>
    </source>
</reference>
<dbReference type="InterPro" id="IPR025850">
    <property type="entry name" value="SUKH-3"/>
</dbReference>
<accession>A0ABW2WU96</accession>
<dbReference type="EMBL" id="JBHTGL010000008">
    <property type="protein sequence ID" value="MFD0624845.1"/>
    <property type="molecule type" value="Genomic_DNA"/>
</dbReference>
<evidence type="ECO:0000313" key="2">
    <source>
        <dbReference type="Proteomes" id="UP001596915"/>
    </source>
</evidence>
<gene>
    <name evidence="1" type="ORF">ACFQ2K_20950</name>
</gene>
<dbReference type="InterPro" id="IPR025968">
    <property type="entry name" value="YwqJ_deaminase"/>
</dbReference>
<sequence>MNHEQLTPEVRNWLTACDWSPSRDIGDLAEELIQIRLKDAEQHGVTLIPTPQAVRAIRSYGNLRLVHPTDRESAWIMNPTFGYDGDAALIKELAFELGTELFPIGYESLEYGIILVDEQGRFFALHHTGGYYMGANDADAFSRFLIGATPWTRRTSLSEQFPAVASSLLIGGQVVSHTSLVGEGTANLHPAIRSFVESLPADVRRPFTGRCAESALVSDQLWAFDSARGDGRTTTLDEAAPHFAGSAIISKMIRGQGHPDHGRTTEPCEVCRLLLQKLGVQVMA</sequence>
<proteinExistence type="predicted"/>
<organism evidence="1 2">
    <name type="scientific">Streptomyces sanglieri</name>
    <dbReference type="NCBI Taxonomy" id="193460"/>
    <lineage>
        <taxon>Bacteria</taxon>
        <taxon>Bacillati</taxon>
        <taxon>Actinomycetota</taxon>
        <taxon>Actinomycetes</taxon>
        <taxon>Kitasatosporales</taxon>
        <taxon>Streptomycetaceae</taxon>
        <taxon>Streptomyces</taxon>
    </lineage>
</organism>
<dbReference type="Pfam" id="PF14433">
    <property type="entry name" value="SUKH-3"/>
    <property type="match status" value="1"/>
</dbReference>
<comment type="caution">
    <text evidence="1">The sequence shown here is derived from an EMBL/GenBank/DDBJ whole genome shotgun (WGS) entry which is preliminary data.</text>
</comment>
<evidence type="ECO:0000313" key="1">
    <source>
        <dbReference type="EMBL" id="MFD0624845.1"/>
    </source>
</evidence>
<protein>
    <submittedName>
        <fullName evidence="1">SUKH-3 domain-containing protein</fullName>
    </submittedName>
</protein>